<dbReference type="AlphaFoldDB" id="A0A822YGV7"/>
<protein>
    <submittedName>
        <fullName evidence="1">Uncharacterized protein</fullName>
    </submittedName>
</protein>
<comment type="caution">
    <text evidence="1">The sequence shown here is derived from an EMBL/GenBank/DDBJ whole genome shotgun (WGS) entry which is preliminary data.</text>
</comment>
<organism evidence="1 2">
    <name type="scientific">Nelumbo nucifera</name>
    <name type="common">Sacred lotus</name>
    <dbReference type="NCBI Taxonomy" id="4432"/>
    <lineage>
        <taxon>Eukaryota</taxon>
        <taxon>Viridiplantae</taxon>
        <taxon>Streptophyta</taxon>
        <taxon>Embryophyta</taxon>
        <taxon>Tracheophyta</taxon>
        <taxon>Spermatophyta</taxon>
        <taxon>Magnoliopsida</taxon>
        <taxon>Proteales</taxon>
        <taxon>Nelumbonaceae</taxon>
        <taxon>Nelumbo</taxon>
    </lineage>
</organism>
<reference evidence="1 2" key="1">
    <citation type="journal article" date="2020" name="Mol. Biol. Evol.">
        <title>Distinct Expression and Methylation Patterns for Genes with Different Fates following a Single Whole-Genome Duplication in Flowering Plants.</title>
        <authorList>
            <person name="Shi T."/>
            <person name="Rahmani R.S."/>
            <person name="Gugger P.F."/>
            <person name="Wang M."/>
            <person name="Li H."/>
            <person name="Zhang Y."/>
            <person name="Li Z."/>
            <person name="Wang Q."/>
            <person name="Van de Peer Y."/>
            <person name="Marchal K."/>
            <person name="Chen J."/>
        </authorList>
    </citation>
    <scope>NUCLEOTIDE SEQUENCE [LARGE SCALE GENOMIC DNA]</scope>
    <source>
        <tissue evidence="1">Leaf</tissue>
    </source>
</reference>
<gene>
    <name evidence="1" type="ORF">HUJ06_010661</name>
</gene>
<proteinExistence type="predicted"/>
<evidence type="ECO:0000313" key="1">
    <source>
        <dbReference type="EMBL" id="DAD31810.1"/>
    </source>
</evidence>
<accession>A0A822YGV7</accession>
<keyword evidence="2" id="KW-1185">Reference proteome</keyword>
<dbReference type="EMBL" id="DUZY01000003">
    <property type="protein sequence ID" value="DAD31810.1"/>
    <property type="molecule type" value="Genomic_DNA"/>
</dbReference>
<sequence>MIIKIRMLLIKKKRKEKEYQNKQAEGLVNCLQFEKSPSH</sequence>
<name>A0A822YGV7_NELNU</name>
<dbReference type="Proteomes" id="UP000607653">
    <property type="component" value="Unassembled WGS sequence"/>
</dbReference>
<evidence type="ECO:0000313" key="2">
    <source>
        <dbReference type="Proteomes" id="UP000607653"/>
    </source>
</evidence>